<dbReference type="GO" id="GO:0030288">
    <property type="term" value="C:outer membrane-bounded periplasmic space"/>
    <property type="evidence" value="ECO:0007669"/>
    <property type="project" value="TreeGrafter"/>
</dbReference>
<dbReference type="CDD" id="cd13544">
    <property type="entry name" value="PBP2_Fbp_like_1"/>
    <property type="match status" value="1"/>
</dbReference>
<keyword evidence="5" id="KW-1185">Reference proteome</keyword>
<dbReference type="Pfam" id="PF13343">
    <property type="entry name" value="SBP_bac_6"/>
    <property type="match status" value="1"/>
</dbReference>
<sequence>MKRMILALVLVTLYAANALAGEILVYTALEDDQIPRYIKSFQEQHPDIAVKFVRDSTGIVTAKLLAEKDNPQADVIWGLSAVSLMQAKQAGLLKPYTPKDGGKILVAYKDAAAAPAWFGIDAWMTGFCVNSVELAGKKLAMPEGYADLAKPEYKGLIAMPNPASSGTGFLTVSAILQLMGEEQGWAYLDKLHDNITAYTHSGSKPCKLAGTGEAVIGISFGYRGLQQKKKGEPIETVFPKEGSGWDLEANALVDKKAIKPEAMVFLDWAVSMDAMKEYAQSFAITGYPTGQPVPAGFPADPAKQMIKNDFDWAAKNRDRILAEWTRRYDGKSEPRK</sequence>
<keyword evidence="1 3" id="KW-0732">Signal</keyword>
<protein>
    <submittedName>
        <fullName evidence="4">Putative 2-aminoethylphosphonate ABC transporter substrate-binding protein</fullName>
    </submittedName>
</protein>
<dbReference type="Gene3D" id="3.40.190.10">
    <property type="entry name" value="Periplasmic binding protein-like II"/>
    <property type="match status" value="2"/>
</dbReference>
<dbReference type="NCBIfam" id="TIGR03261">
    <property type="entry name" value="phnS2"/>
    <property type="match status" value="1"/>
</dbReference>
<dbReference type="PIRSF" id="PIRSF002825">
    <property type="entry name" value="CfbpA"/>
    <property type="match status" value="1"/>
</dbReference>
<dbReference type="PANTHER" id="PTHR30006:SF2">
    <property type="entry name" value="ABC TRANSPORTER SUBSTRATE-BINDING PROTEIN"/>
    <property type="match status" value="1"/>
</dbReference>
<keyword evidence="2" id="KW-0479">Metal-binding</keyword>
<dbReference type="GO" id="GO:0030976">
    <property type="term" value="F:thiamine pyrophosphate binding"/>
    <property type="evidence" value="ECO:0007669"/>
    <property type="project" value="TreeGrafter"/>
</dbReference>
<comment type="caution">
    <text evidence="4">The sequence shown here is derived from an EMBL/GenBank/DDBJ whole genome shotgun (WGS) entry which is preliminary data.</text>
</comment>
<dbReference type="RefSeq" id="WP_160958323.1">
    <property type="nucleotide sequence ID" value="NZ_WVUD01000002.1"/>
</dbReference>
<name>A0A7C9IJ50_9BACT</name>
<dbReference type="AlphaFoldDB" id="A0A7C9IJ50"/>
<dbReference type="EMBL" id="WVUD01000002">
    <property type="protein sequence ID" value="MYL81965.1"/>
    <property type="molecule type" value="Genomic_DNA"/>
</dbReference>
<reference evidence="4 5" key="1">
    <citation type="submission" date="2020-01" db="EMBL/GenBank/DDBJ databases">
        <title>Genome sequence of Desulfovibrio aerotolerans DSM 16695(T).</title>
        <authorList>
            <person name="Karnachuk O."/>
            <person name="Avakyan M."/>
            <person name="Mardanov A."/>
            <person name="Kadnikov V."/>
            <person name="Ravin N."/>
        </authorList>
    </citation>
    <scope>NUCLEOTIDE SEQUENCE [LARGE SCALE GENOMIC DNA]</scope>
    <source>
        <strain evidence="4 5">DSM 16695</strain>
    </source>
</reference>
<dbReference type="InterPro" id="IPR026045">
    <property type="entry name" value="Ferric-bd"/>
</dbReference>
<organism evidence="4 5">
    <name type="scientific">Solidesulfovibrio aerotolerans</name>
    <dbReference type="NCBI Taxonomy" id="295255"/>
    <lineage>
        <taxon>Bacteria</taxon>
        <taxon>Pseudomonadati</taxon>
        <taxon>Thermodesulfobacteriota</taxon>
        <taxon>Desulfovibrionia</taxon>
        <taxon>Desulfovibrionales</taxon>
        <taxon>Desulfovibrionaceae</taxon>
        <taxon>Solidesulfovibrio</taxon>
    </lineage>
</organism>
<dbReference type="GO" id="GO:0030975">
    <property type="term" value="F:thiamine binding"/>
    <property type="evidence" value="ECO:0007669"/>
    <property type="project" value="TreeGrafter"/>
</dbReference>
<evidence type="ECO:0000256" key="3">
    <source>
        <dbReference type="SAM" id="SignalP"/>
    </source>
</evidence>
<evidence type="ECO:0000313" key="4">
    <source>
        <dbReference type="EMBL" id="MYL81965.1"/>
    </source>
</evidence>
<gene>
    <name evidence="4" type="ORF">GTA51_02280</name>
</gene>
<keyword evidence="2" id="KW-0408">Iron</keyword>
<proteinExistence type="predicted"/>
<evidence type="ECO:0000256" key="2">
    <source>
        <dbReference type="PIRSR" id="PIRSR002825-1"/>
    </source>
</evidence>
<feature type="signal peptide" evidence="3">
    <location>
        <begin position="1"/>
        <end position="20"/>
    </location>
</feature>
<feature type="binding site" evidence="2">
    <location>
        <position position="222"/>
    </location>
    <ligand>
        <name>Fe cation</name>
        <dbReference type="ChEBI" id="CHEBI:24875"/>
    </ligand>
</feature>
<evidence type="ECO:0000256" key="1">
    <source>
        <dbReference type="ARBA" id="ARBA00022729"/>
    </source>
</evidence>
<dbReference type="Proteomes" id="UP000482487">
    <property type="component" value="Unassembled WGS sequence"/>
</dbReference>
<dbReference type="InterPro" id="IPR017663">
    <property type="entry name" value="ABC_2-AEP-bd"/>
</dbReference>
<dbReference type="GO" id="GO:0046872">
    <property type="term" value="F:metal ion binding"/>
    <property type="evidence" value="ECO:0007669"/>
    <property type="project" value="UniProtKB-KW"/>
</dbReference>
<dbReference type="GO" id="GO:0015888">
    <property type="term" value="P:thiamine transport"/>
    <property type="evidence" value="ECO:0007669"/>
    <property type="project" value="TreeGrafter"/>
</dbReference>
<dbReference type="OrthoDB" id="9766989at2"/>
<accession>A0A7C9IJ50</accession>
<evidence type="ECO:0000313" key="5">
    <source>
        <dbReference type="Proteomes" id="UP000482487"/>
    </source>
</evidence>
<dbReference type="SUPFAM" id="SSF53850">
    <property type="entry name" value="Periplasmic binding protein-like II"/>
    <property type="match status" value="1"/>
</dbReference>
<dbReference type="PANTHER" id="PTHR30006">
    <property type="entry name" value="THIAMINE-BINDING PERIPLASMIC PROTEIN-RELATED"/>
    <property type="match status" value="1"/>
</dbReference>
<feature type="chain" id="PRO_5028914321" evidence="3">
    <location>
        <begin position="21"/>
        <end position="336"/>
    </location>
</feature>